<feature type="chain" id="PRO_5018381245" description="Thiol:disulfide interchange protein" evidence="7">
    <location>
        <begin position="23"/>
        <end position="263"/>
    </location>
</feature>
<protein>
    <recommendedName>
        <fullName evidence="7">Thiol:disulfide interchange protein</fullName>
    </recommendedName>
</protein>
<dbReference type="InterPro" id="IPR018950">
    <property type="entry name" value="DiS-bond_isomerase_DsbC/G_N"/>
</dbReference>
<comment type="similarity">
    <text evidence="2 7">Belongs to the thioredoxin family. DsbC subfamily.</text>
</comment>
<evidence type="ECO:0000313" key="11">
    <source>
        <dbReference type="Proteomes" id="UP000288587"/>
    </source>
</evidence>
<feature type="domain" description="Disulphide bond isomerase DsbC/G N-terminal" evidence="8">
    <location>
        <begin position="38"/>
        <end position="109"/>
    </location>
</feature>
<dbReference type="SUPFAM" id="SSF54423">
    <property type="entry name" value="DsbC/DsbG N-terminal domain-like"/>
    <property type="match status" value="1"/>
</dbReference>
<dbReference type="Proteomes" id="UP000288587">
    <property type="component" value="Unassembled WGS sequence"/>
</dbReference>
<dbReference type="Pfam" id="PF10411">
    <property type="entry name" value="DsbC_N"/>
    <property type="match status" value="1"/>
</dbReference>
<dbReference type="Pfam" id="PF13098">
    <property type="entry name" value="Thioredoxin_2"/>
    <property type="match status" value="1"/>
</dbReference>
<evidence type="ECO:0000256" key="6">
    <source>
        <dbReference type="ARBA" id="ARBA00023284"/>
    </source>
</evidence>
<keyword evidence="3 7" id="KW-0732">Signal</keyword>
<gene>
    <name evidence="10" type="ORF">EOD73_06510</name>
</gene>
<keyword evidence="6 7" id="KW-0676">Redox-active center</keyword>
<dbReference type="RefSeq" id="WP_127681968.1">
    <property type="nucleotide sequence ID" value="NZ_SACM01000001.1"/>
</dbReference>
<dbReference type="InterPro" id="IPR036249">
    <property type="entry name" value="Thioredoxin-like_sf"/>
</dbReference>
<dbReference type="InterPro" id="IPR012336">
    <property type="entry name" value="Thioredoxin-like_fold"/>
</dbReference>
<keyword evidence="11" id="KW-1185">Reference proteome</keyword>
<evidence type="ECO:0000256" key="3">
    <source>
        <dbReference type="ARBA" id="ARBA00022729"/>
    </source>
</evidence>
<name>A0A3S2UI27_9BURK</name>
<evidence type="ECO:0000256" key="5">
    <source>
        <dbReference type="ARBA" id="ARBA00023157"/>
    </source>
</evidence>
<evidence type="ECO:0000256" key="2">
    <source>
        <dbReference type="ARBA" id="ARBA00009813"/>
    </source>
</evidence>
<reference evidence="10 11" key="1">
    <citation type="submission" date="2019-01" db="EMBL/GenBank/DDBJ databases">
        <authorList>
            <person name="Chen W.-M."/>
        </authorList>
    </citation>
    <scope>NUCLEOTIDE SEQUENCE [LARGE SCALE GENOMIC DNA]</scope>
    <source>
        <strain evidence="10 11">CCP-18</strain>
    </source>
</reference>
<dbReference type="GO" id="GO:0042597">
    <property type="term" value="C:periplasmic space"/>
    <property type="evidence" value="ECO:0007669"/>
    <property type="project" value="UniProtKB-SubCell"/>
</dbReference>
<evidence type="ECO:0000313" key="10">
    <source>
        <dbReference type="EMBL" id="RVT88615.1"/>
    </source>
</evidence>
<dbReference type="EMBL" id="SACM01000001">
    <property type="protein sequence ID" value="RVT88615.1"/>
    <property type="molecule type" value="Genomic_DNA"/>
</dbReference>
<dbReference type="OrthoDB" id="12976at2"/>
<dbReference type="AlphaFoldDB" id="A0A3S2UI27"/>
<feature type="signal peptide" evidence="7">
    <location>
        <begin position="1"/>
        <end position="22"/>
    </location>
</feature>
<dbReference type="InterPro" id="IPR033954">
    <property type="entry name" value="DiS-bond_Isoase_DsbC/G"/>
</dbReference>
<evidence type="ECO:0000259" key="9">
    <source>
        <dbReference type="Pfam" id="PF13098"/>
    </source>
</evidence>
<evidence type="ECO:0000259" key="8">
    <source>
        <dbReference type="Pfam" id="PF10411"/>
    </source>
</evidence>
<dbReference type="Gene3D" id="3.10.450.70">
    <property type="entry name" value="Disulphide bond isomerase, DsbC/G, N-terminal"/>
    <property type="match status" value="1"/>
</dbReference>
<feature type="domain" description="Thioredoxin-like fold" evidence="9">
    <location>
        <begin position="133"/>
        <end position="256"/>
    </location>
</feature>
<dbReference type="PANTHER" id="PTHR35272:SF3">
    <property type="entry name" value="THIOL:DISULFIDE INTERCHANGE PROTEIN DSBC"/>
    <property type="match status" value="1"/>
</dbReference>
<keyword evidence="4 7" id="KW-0574">Periplasm</keyword>
<dbReference type="Gene3D" id="3.40.30.10">
    <property type="entry name" value="Glutaredoxin"/>
    <property type="match status" value="1"/>
</dbReference>
<dbReference type="InterPro" id="IPR009094">
    <property type="entry name" value="DiS-bond_isomerase_DsbC/G_N_sf"/>
</dbReference>
<dbReference type="CDD" id="cd03020">
    <property type="entry name" value="DsbA_DsbC_DsbG"/>
    <property type="match status" value="1"/>
</dbReference>
<dbReference type="PANTHER" id="PTHR35272">
    <property type="entry name" value="THIOL:DISULFIDE INTERCHANGE PROTEIN DSBC-RELATED"/>
    <property type="match status" value="1"/>
</dbReference>
<accession>A0A3S2UI27</accession>
<keyword evidence="5" id="KW-1015">Disulfide bond</keyword>
<organism evidence="10 11">
    <name type="scientific">Inhella crocodyli</name>
    <dbReference type="NCBI Taxonomy" id="2499851"/>
    <lineage>
        <taxon>Bacteria</taxon>
        <taxon>Pseudomonadati</taxon>
        <taxon>Pseudomonadota</taxon>
        <taxon>Betaproteobacteria</taxon>
        <taxon>Burkholderiales</taxon>
        <taxon>Sphaerotilaceae</taxon>
        <taxon>Inhella</taxon>
    </lineage>
</organism>
<evidence type="ECO:0000256" key="1">
    <source>
        <dbReference type="ARBA" id="ARBA00004418"/>
    </source>
</evidence>
<dbReference type="SUPFAM" id="SSF52833">
    <property type="entry name" value="Thioredoxin-like"/>
    <property type="match status" value="1"/>
</dbReference>
<comment type="subcellular location">
    <subcellularLocation>
        <location evidence="1 7">Periplasm</location>
    </subcellularLocation>
</comment>
<evidence type="ECO:0000256" key="7">
    <source>
        <dbReference type="RuleBase" id="RU364038"/>
    </source>
</evidence>
<proteinExistence type="inferred from homology"/>
<sequence length="263" mass="28673">MTLPRKLATALALSLTLAGASAQVPTKKAAPAPAPAAAAPEVRAIEVSLRRAIAERLPNFPPIDEIRTTPIPGLFEIRFGTDIRYVDGKGEYLIEGDLVDLKTRSSLTQARVDKLTAIQFSALPVADAMVVKRGTGARKLAVFEDPNCGYCKRFEKGLAELKDVTIYTFLIPILGPSSLERSRAIWCSKDAYAAWQDWMLRDKPPAKPEGACDDAALTRNLAFARKFQINGTPALVFEDGTRVPGAIPAEQVEERLQRAQKKS</sequence>
<evidence type="ECO:0000256" key="4">
    <source>
        <dbReference type="ARBA" id="ARBA00022764"/>
    </source>
</evidence>
<dbReference type="InterPro" id="IPR051470">
    <property type="entry name" value="Thiol:disulfide_interchange"/>
</dbReference>
<comment type="function">
    <text evidence="7">Required for disulfide bond formation in some periplasmic proteins. Acts by transferring its disulfide bond to other proteins and is reduced in the process.</text>
</comment>
<comment type="caution">
    <text evidence="10">The sequence shown here is derived from an EMBL/GenBank/DDBJ whole genome shotgun (WGS) entry which is preliminary data.</text>
</comment>